<comment type="caution">
    <text evidence="1">The sequence shown here is derived from an EMBL/GenBank/DDBJ whole genome shotgun (WGS) entry which is preliminary data.</text>
</comment>
<protein>
    <submittedName>
        <fullName evidence="1">Uncharacterized protein</fullName>
    </submittedName>
</protein>
<dbReference type="Proteomes" id="UP000632289">
    <property type="component" value="Unassembled WGS sequence"/>
</dbReference>
<name>A0A927IE41_9ACTN</name>
<keyword evidence="2" id="KW-1185">Reference proteome</keyword>
<reference evidence="1" key="1">
    <citation type="submission" date="2020-09" db="EMBL/GenBank/DDBJ databases">
        <title>Secondary metabolite and genome analysis of marine Streptomyces chumphonensis KK1-2T.</title>
        <authorList>
            <person name="Phongsopitanun W."/>
            <person name="Kanchanasin P."/>
            <person name="Pittayakhajonwut P."/>
            <person name="Suwanborirux K."/>
            <person name="Tanasupawat S."/>
        </authorList>
    </citation>
    <scope>NUCLEOTIDE SEQUENCE</scope>
    <source>
        <strain evidence="1">KK1-2</strain>
    </source>
</reference>
<organism evidence="1 2">
    <name type="scientific">Streptomyces chumphonensis</name>
    <dbReference type="NCBI Taxonomy" id="1214925"/>
    <lineage>
        <taxon>Bacteria</taxon>
        <taxon>Bacillati</taxon>
        <taxon>Actinomycetota</taxon>
        <taxon>Actinomycetes</taxon>
        <taxon>Kitasatosporales</taxon>
        <taxon>Streptomycetaceae</taxon>
        <taxon>Streptomyces</taxon>
    </lineage>
</organism>
<accession>A0A927IE41</accession>
<sequence>MNTYETQGSGDAAGLARAQEAASRFAAYLREGPPDGVEQSPPQLLTGDWPMPAGTRSVYAVGQALVLRGAFTQADTFALKRAFPGQLVTLDEAEGPERGTATLVVWPPDLSGSTA</sequence>
<evidence type="ECO:0000313" key="1">
    <source>
        <dbReference type="EMBL" id="MBD3933555.1"/>
    </source>
</evidence>
<proteinExistence type="predicted"/>
<gene>
    <name evidence="1" type="ORF">IF129_18600</name>
</gene>
<dbReference type="AlphaFoldDB" id="A0A927IE41"/>
<dbReference type="EMBL" id="JACXYU010000010">
    <property type="protein sequence ID" value="MBD3933555.1"/>
    <property type="molecule type" value="Genomic_DNA"/>
</dbReference>
<evidence type="ECO:0000313" key="2">
    <source>
        <dbReference type="Proteomes" id="UP000632289"/>
    </source>
</evidence>
<dbReference type="RefSeq" id="WP_191210853.1">
    <property type="nucleotide sequence ID" value="NZ_BAABKL010000033.1"/>
</dbReference>